<evidence type="ECO:0000313" key="2">
    <source>
        <dbReference type="EMBL" id="MBW3364358.1"/>
    </source>
</evidence>
<evidence type="ECO:0000313" key="3">
    <source>
        <dbReference type="Proteomes" id="UP000774935"/>
    </source>
</evidence>
<keyword evidence="1" id="KW-0812">Transmembrane</keyword>
<dbReference type="Proteomes" id="UP000774935">
    <property type="component" value="Unassembled WGS sequence"/>
</dbReference>
<feature type="transmembrane region" description="Helical" evidence="1">
    <location>
        <begin position="98"/>
        <end position="116"/>
    </location>
</feature>
<feature type="transmembrane region" description="Helical" evidence="1">
    <location>
        <begin position="49"/>
        <end position="66"/>
    </location>
</feature>
<dbReference type="EMBL" id="JAHWXQ010000001">
    <property type="protein sequence ID" value="MBW3364358.1"/>
    <property type="molecule type" value="Genomic_DNA"/>
</dbReference>
<dbReference type="Pfam" id="PF13781">
    <property type="entry name" value="DoxX_3"/>
    <property type="match status" value="1"/>
</dbReference>
<proteinExistence type="predicted"/>
<reference evidence="2 3" key="1">
    <citation type="submission" date="2021-07" db="EMBL/GenBank/DDBJ databases">
        <authorList>
            <person name="Kim M.K."/>
        </authorList>
    </citation>
    <scope>NUCLEOTIDE SEQUENCE [LARGE SCALE GENOMIC DNA]</scope>
    <source>
        <strain evidence="2 3">HLY7-15</strain>
    </source>
</reference>
<protein>
    <submittedName>
        <fullName evidence="2">DoxX-like family protein</fullName>
    </submittedName>
</protein>
<sequence length="135" mass="15480">MNYRYIHTTLNFAIATVWLINGLFCKVLDMVNRHEQIVAEILGSDFSRQLILLIGFAEVGMAVWVLSGIRARLNAVLQIAVVATMNILEFSLVPELLLWGRLNILFALLFIVVIYYNEFILNRRQILQTKNALIT</sequence>
<keyword evidence="1" id="KW-0472">Membrane</keyword>
<organism evidence="2 3">
    <name type="scientific">Pontibacter populi</name>
    <dbReference type="NCBI Taxonomy" id="890055"/>
    <lineage>
        <taxon>Bacteria</taxon>
        <taxon>Pseudomonadati</taxon>
        <taxon>Bacteroidota</taxon>
        <taxon>Cytophagia</taxon>
        <taxon>Cytophagales</taxon>
        <taxon>Hymenobacteraceae</taxon>
        <taxon>Pontibacter</taxon>
    </lineage>
</organism>
<keyword evidence="1" id="KW-1133">Transmembrane helix</keyword>
<comment type="caution">
    <text evidence="2">The sequence shown here is derived from an EMBL/GenBank/DDBJ whole genome shotgun (WGS) entry which is preliminary data.</text>
</comment>
<accession>A0ABS6X8P9</accession>
<name>A0ABS6X8P9_9BACT</name>
<evidence type="ECO:0000256" key="1">
    <source>
        <dbReference type="SAM" id="Phobius"/>
    </source>
</evidence>
<dbReference type="InterPro" id="IPR025695">
    <property type="entry name" value="DoxX-like"/>
</dbReference>
<dbReference type="RefSeq" id="WP_199108858.1">
    <property type="nucleotide sequence ID" value="NZ_JAHWXQ010000001.1"/>
</dbReference>
<gene>
    <name evidence="2" type="ORF">KYK27_04845</name>
</gene>
<feature type="transmembrane region" description="Helical" evidence="1">
    <location>
        <begin position="73"/>
        <end position="92"/>
    </location>
</feature>
<keyword evidence="3" id="KW-1185">Reference proteome</keyword>